<evidence type="ECO:0000256" key="2">
    <source>
        <dbReference type="ARBA" id="ARBA00007246"/>
    </source>
</evidence>
<evidence type="ECO:0000313" key="11">
    <source>
        <dbReference type="EMBL" id="URQ63678.1"/>
    </source>
</evidence>
<keyword evidence="7" id="KW-0653">Protein transport</keyword>
<dbReference type="Proteomes" id="UP001056381">
    <property type="component" value="Chromosome"/>
</dbReference>
<organism evidence="11 12">
    <name type="scientific">SAR86 cluster bacterium</name>
    <dbReference type="NCBI Taxonomy" id="2030880"/>
    <lineage>
        <taxon>Bacteria</taxon>
        <taxon>Pseudomonadati</taxon>
        <taxon>Pseudomonadota</taxon>
        <taxon>Gammaproteobacteria</taxon>
        <taxon>SAR86 cluster</taxon>
    </lineage>
</organism>
<evidence type="ECO:0000259" key="10">
    <source>
        <dbReference type="Pfam" id="PF21687"/>
    </source>
</evidence>
<dbReference type="InterPro" id="IPR005628">
    <property type="entry name" value="GspK"/>
</dbReference>
<comment type="similarity">
    <text evidence="2">Belongs to the GSP K family.</text>
</comment>
<keyword evidence="6" id="KW-0812">Transmembrane</keyword>
<dbReference type="AlphaFoldDB" id="A0A9Q8X4I2"/>
<dbReference type="PANTHER" id="PTHR38831:SF1">
    <property type="entry name" value="TYPE II SECRETION SYSTEM PROTEIN K-RELATED"/>
    <property type="match status" value="1"/>
</dbReference>
<evidence type="ECO:0000256" key="7">
    <source>
        <dbReference type="ARBA" id="ARBA00022927"/>
    </source>
</evidence>
<dbReference type="PANTHER" id="PTHR38831">
    <property type="entry name" value="TYPE II SECRETION SYSTEM PROTEIN K"/>
    <property type="match status" value="1"/>
</dbReference>
<protein>
    <submittedName>
        <fullName evidence="11">General secretion pathway protein GspK</fullName>
    </submittedName>
</protein>
<dbReference type="GO" id="GO:0005886">
    <property type="term" value="C:plasma membrane"/>
    <property type="evidence" value="ECO:0007669"/>
    <property type="project" value="UniProtKB-SubCell"/>
</dbReference>
<dbReference type="Gene3D" id="1.10.40.60">
    <property type="entry name" value="EpsJ-like"/>
    <property type="match status" value="1"/>
</dbReference>
<evidence type="ECO:0000256" key="1">
    <source>
        <dbReference type="ARBA" id="ARBA00004533"/>
    </source>
</evidence>
<dbReference type="Pfam" id="PF21687">
    <property type="entry name" value="T2SSK_1st"/>
    <property type="match status" value="1"/>
</dbReference>
<evidence type="ECO:0000256" key="3">
    <source>
        <dbReference type="ARBA" id="ARBA00022448"/>
    </source>
</evidence>
<evidence type="ECO:0000256" key="6">
    <source>
        <dbReference type="ARBA" id="ARBA00022692"/>
    </source>
</evidence>
<evidence type="ECO:0000256" key="4">
    <source>
        <dbReference type="ARBA" id="ARBA00022475"/>
    </source>
</evidence>
<evidence type="ECO:0000256" key="9">
    <source>
        <dbReference type="ARBA" id="ARBA00023136"/>
    </source>
</evidence>
<accession>A0A9Q8X4I2</accession>
<dbReference type="EMBL" id="CP097966">
    <property type="protein sequence ID" value="URQ63678.1"/>
    <property type="molecule type" value="Genomic_DNA"/>
</dbReference>
<keyword evidence="9" id="KW-0472">Membrane</keyword>
<keyword evidence="5" id="KW-0997">Cell inner membrane</keyword>
<proteinExistence type="inferred from homology"/>
<name>A0A9Q8X4I2_9GAMM</name>
<gene>
    <name evidence="11" type="ORF">M9B40_02635</name>
</gene>
<dbReference type="GO" id="GO:0009306">
    <property type="term" value="P:protein secretion"/>
    <property type="evidence" value="ECO:0007669"/>
    <property type="project" value="InterPro"/>
</dbReference>
<evidence type="ECO:0000256" key="8">
    <source>
        <dbReference type="ARBA" id="ARBA00022989"/>
    </source>
</evidence>
<sequence length="318" mass="37376">MKKGFILISTLSLITVLSFLTILISKQIFNDSVSTNIYQESIKKRIELINYEKFITENLLNNSNLLRNLDIAEREFNFIAKRSFSNLTIELEDMNSCFNLNALVKSKNGITEKNDENVLNFLVFLSKSFVNKNTHIELLHRIVDSIDTNNFPETYGAEDLYYISNERLNLASDQNFYHKSQIKDLNLNFLTDADFQKIYGNICALPSNEIKLNINNINFNNQKVFHSIFSDLTIKDIEKIILNKPETGYLNYKDLVDRTSINQIKLKNKYIVFKPIFIKIKYTLQIEEYMFKLISFIDLSNRENNIIYRTIHDENIYF</sequence>
<reference evidence="11" key="1">
    <citation type="submission" date="2022-05" db="EMBL/GenBank/DDBJ databases">
        <title>Single-amplified genomics reveal most streamlined microbe among free-living bacteria.</title>
        <authorList>
            <person name="Roda-Garcia J."/>
            <person name="Haro-Moreno J.M."/>
            <person name="Rodriguez-Valera F."/>
            <person name="Almagro-Moreno S."/>
            <person name="Lopez-Perez M."/>
        </authorList>
    </citation>
    <scope>NUCLEOTIDE SEQUENCE</scope>
    <source>
        <strain evidence="11">TMED112-D2-2</strain>
    </source>
</reference>
<dbReference type="SUPFAM" id="SSF158544">
    <property type="entry name" value="GspK insert domain-like"/>
    <property type="match status" value="2"/>
</dbReference>
<keyword evidence="3" id="KW-0813">Transport</keyword>
<keyword evidence="4" id="KW-1003">Cell membrane</keyword>
<evidence type="ECO:0000313" key="12">
    <source>
        <dbReference type="Proteomes" id="UP001056381"/>
    </source>
</evidence>
<feature type="domain" description="T2SS protein K first SAM-like" evidence="10">
    <location>
        <begin position="96"/>
        <end position="206"/>
    </location>
</feature>
<comment type="subcellular location">
    <subcellularLocation>
        <location evidence="1">Cell inner membrane</location>
    </subcellularLocation>
</comment>
<evidence type="ECO:0000256" key="5">
    <source>
        <dbReference type="ARBA" id="ARBA00022519"/>
    </source>
</evidence>
<keyword evidence="8" id="KW-1133">Transmembrane helix</keyword>
<dbReference type="InterPro" id="IPR038072">
    <property type="entry name" value="GspK_central_sf"/>
</dbReference>
<keyword evidence="12" id="KW-1185">Reference proteome</keyword>
<dbReference type="InterPro" id="IPR049031">
    <property type="entry name" value="T2SSK_SAM-like_1st"/>
</dbReference>